<feature type="transmembrane region" description="Helical" evidence="5">
    <location>
        <begin position="186"/>
        <end position="215"/>
    </location>
</feature>
<feature type="transmembrane region" description="Helical" evidence="5">
    <location>
        <begin position="227"/>
        <end position="249"/>
    </location>
</feature>
<dbReference type="EMBL" id="CP033073">
    <property type="protein sequence ID" value="AYN43194.1"/>
    <property type="molecule type" value="Genomic_DNA"/>
</dbReference>
<evidence type="ECO:0000256" key="5">
    <source>
        <dbReference type="SAM" id="Phobius"/>
    </source>
</evidence>
<dbReference type="GO" id="GO:0005886">
    <property type="term" value="C:plasma membrane"/>
    <property type="evidence" value="ECO:0007669"/>
    <property type="project" value="TreeGrafter"/>
</dbReference>
<dbReference type="Gene3D" id="1.20.1080.10">
    <property type="entry name" value="Glycerol uptake facilitator protein"/>
    <property type="match status" value="1"/>
</dbReference>
<dbReference type="Pfam" id="PF01226">
    <property type="entry name" value="Form_Nir_trans"/>
    <property type="match status" value="1"/>
</dbReference>
<dbReference type="Proteomes" id="UP000268329">
    <property type="component" value="Chromosome"/>
</dbReference>
<dbReference type="AlphaFoldDB" id="A0A3G2JLH6"/>
<evidence type="ECO:0000313" key="6">
    <source>
        <dbReference type="EMBL" id="AYN43194.1"/>
    </source>
</evidence>
<sequence length="269" mass="28624">MEPHEQIMQGPGERRVAEATERIIAEGRPRLHRTWTSLVATSLLGGIDVGVGIMTLLFVRQETGSQLLAGLAFSVGFIALLLGHSELFTEGFLVPVATVVAGGASWLDLVRMWATVLVMNLVGGWVFTWLVMQAYPELHRTAATLGAHFVEGGYSLHTFCLTVLAGGVITLMTRMHHGTDSMTGKIVASVAAAFVLAGLGLWHSVLDSLIAFAGLHAGHTSYGYADWLGWLGWAVLGNIIGGLLLTTALRLVRSSPLLNEDGPATEVGS</sequence>
<dbReference type="OrthoDB" id="3374311at2"/>
<proteinExistence type="predicted"/>
<dbReference type="PANTHER" id="PTHR30520:SF2">
    <property type="entry name" value="INNER MEMBRANE PROTEIN YFDC"/>
    <property type="match status" value="1"/>
</dbReference>
<feature type="transmembrane region" description="Helical" evidence="5">
    <location>
        <begin position="66"/>
        <end position="85"/>
    </location>
</feature>
<evidence type="ECO:0000256" key="2">
    <source>
        <dbReference type="ARBA" id="ARBA00022692"/>
    </source>
</evidence>
<keyword evidence="3 5" id="KW-1133">Transmembrane helix</keyword>
<keyword evidence="2 5" id="KW-0812">Transmembrane</keyword>
<accession>A0A3G2JLH6</accession>
<gene>
    <name evidence="6" type="ORF">D9753_34750</name>
</gene>
<evidence type="ECO:0000256" key="3">
    <source>
        <dbReference type="ARBA" id="ARBA00022989"/>
    </source>
</evidence>
<reference evidence="6 7" key="1">
    <citation type="submission" date="2018-10" db="EMBL/GenBank/DDBJ databases">
        <title>The genome of Streptomyces dangxiongensis Z022.</title>
        <authorList>
            <person name="Zhang B."/>
        </authorList>
    </citation>
    <scope>NUCLEOTIDE SEQUENCE [LARGE SCALE GENOMIC DNA]</scope>
    <source>
        <strain evidence="6 7">Z022</strain>
    </source>
</reference>
<dbReference type="PANTHER" id="PTHR30520">
    <property type="entry name" value="FORMATE TRANSPORTER-RELATED"/>
    <property type="match status" value="1"/>
</dbReference>
<dbReference type="InterPro" id="IPR000292">
    <property type="entry name" value="For/NO2_transpt"/>
</dbReference>
<dbReference type="KEGG" id="sdd:D9753_34750"/>
<feature type="transmembrane region" description="Helical" evidence="5">
    <location>
        <begin position="38"/>
        <end position="59"/>
    </location>
</feature>
<evidence type="ECO:0000313" key="7">
    <source>
        <dbReference type="Proteomes" id="UP000268329"/>
    </source>
</evidence>
<keyword evidence="4 5" id="KW-0472">Membrane</keyword>
<protein>
    <submittedName>
        <fullName evidence="6">Formate/nitrite transporter family protein</fullName>
    </submittedName>
</protein>
<organism evidence="6 7">
    <name type="scientific">Streptomyces dangxiongensis</name>
    <dbReference type="NCBI Taxonomy" id="1442032"/>
    <lineage>
        <taxon>Bacteria</taxon>
        <taxon>Bacillati</taxon>
        <taxon>Actinomycetota</taxon>
        <taxon>Actinomycetes</taxon>
        <taxon>Kitasatosporales</taxon>
        <taxon>Streptomycetaceae</taxon>
        <taxon>Streptomyces</taxon>
    </lineage>
</organism>
<dbReference type="GO" id="GO:0015499">
    <property type="term" value="F:formate transmembrane transporter activity"/>
    <property type="evidence" value="ECO:0007669"/>
    <property type="project" value="TreeGrafter"/>
</dbReference>
<feature type="transmembrane region" description="Helical" evidence="5">
    <location>
        <begin position="155"/>
        <end position="174"/>
    </location>
</feature>
<evidence type="ECO:0000256" key="4">
    <source>
        <dbReference type="ARBA" id="ARBA00023136"/>
    </source>
</evidence>
<dbReference type="InterPro" id="IPR023271">
    <property type="entry name" value="Aquaporin-like"/>
</dbReference>
<keyword evidence="7" id="KW-1185">Reference proteome</keyword>
<evidence type="ECO:0000256" key="1">
    <source>
        <dbReference type="ARBA" id="ARBA00004141"/>
    </source>
</evidence>
<comment type="subcellular location">
    <subcellularLocation>
        <location evidence="1">Membrane</location>
        <topology evidence="1">Multi-pass membrane protein</topology>
    </subcellularLocation>
</comment>
<feature type="transmembrane region" description="Helical" evidence="5">
    <location>
        <begin position="116"/>
        <end position="135"/>
    </location>
</feature>
<name>A0A3G2JLH6_9ACTN</name>
<dbReference type="RefSeq" id="WP_121790620.1">
    <property type="nucleotide sequence ID" value="NZ_CP033073.1"/>
</dbReference>